<accession>A0ABV6T4C8</accession>
<evidence type="ECO:0000313" key="2">
    <source>
        <dbReference type="EMBL" id="MFC0812105.1"/>
    </source>
</evidence>
<protein>
    <submittedName>
        <fullName evidence="2">Uncharacterized protein</fullName>
    </submittedName>
</protein>
<name>A0ABV6T4C8_9RHOB</name>
<comment type="caution">
    <text evidence="2">The sequence shown here is derived from an EMBL/GenBank/DDBJ whole genome shotgun (WGS) entry which is preliminary data.</text>
</comment>
<reference evidence="2 3" key="1">
    <citation type="submission" date="2024-09" db="EMBL/GenBank/DDBJ databases">
        <authorList>
            <person name="Sun Q."/>
            <person name="Mori K."/>
        </authorList>
    </citation>
    <scope>NUCLEOTIDE SEQUENCE [LARGE SCALE GENOMIC DNA]</scope>
    <source>
        <strain evidence="2 3">KCTC 42086</strain>
    </source>
</reference>
<keyword evidence="3" id="KW-1185">Reference proteome</keyword>
<feature type="region of interest" description="Disordered" evidence="1">
    <location>
        <begin position="1"/>
        <end position="193"/>
    </location>
</feature>
<dbReference type="EMBL" id="JBHMQU010000033">
    <property type="protein sequence ID" value="MFC0812105.1"/>
    <property type="molecule type" value="Genomic_DNA"/>
</dbReference>
<evidence type="ECO:0000256" key="1">
    <source>
        <dbReference type="SAM" id="MobiDB-lite"/>
    </source>
</evidence>
<organism evidence="2 3">
    <name type="scientific">Paracoccus panacisoli</name>
    <dbReference type="NCBI Taxonomy" id="1510163"/>
    <lineage>
        <taxon>Bacteria</taxon>
        <taxon>Pseudomonadati</taxon>
        <taxon>Pseudomonadota</taxon>
        <taxon>Alphaproteobacteria</taxon>
        <taxon>Rhodobacterales</taxon>
        <taxon>Paracoccaceae</taxon>
        <taxon>Paracoccus</taxon>
    </lineage>
</organism>
<feature type="compositionally biased region" description="Low complexity" evidence="1">
    <location>
        <begin position="15"/>
        <end position="26"/>
    </location>
</feature>
<feature type="compositionally biased region" description="Low complexity" evidence="1">
    <location>
        <begin position="85"/>
        <end position="134"/>
    </location>
</feature>
<feature type="compositionally biased region" description="Pro residues" evidence="1">
    <location>
        <begin position="1"/>
        <end position="14"/>
    </location>
</feature>
<gene>
    <name evidence="2" type="ORF">ACFHYO_08260</name>
</gene>
<proteinExistence type="predicted"/>
<feature type="compositionally biased region" description="Low complexity" evidence="1">
    <location>
        <begin position="148"/>
        <end position="162"/>
    </location>
</feature>
<feature type="compositionally biased region" description="Pro residues" evidence="1">
    <location>
        <begin position="135"/>
        <end position="147"/>
    </location>
</feature>
<evidence type="ECO:0000313" key="3">
    <source>
        <dbReference type="Proteomes" id="UP001589920"/>
    </source>
</evidence>
<feature type="non-terminal residue" evidence="2">
    <location>
        <position position="1"/>
    </location>
</feature>
<sequence>PAAPRPLAPAPLAPEPVAAPGAEAPIPVAPPGQVVVPSLDRLPERSAAAEQLPAPVARDASPDPGAPADVALESRTPDSSTDRSAAVTDTAPTPSAASPAPDAAPQADPTATDPAARPDVTAPRPLTAPATPGATPVPLPRDVPRPAPDLSLPSLPLTATTRKAPTLARPSGETPAQPDLTDLAPLAAPGASN</sequence>
<dbReference type="Proteomes" id="UP001589920">
    <property type="component" value="Unassembled WGS sequence"/>
</dbReference>